<dbReference type="CDD" id="cd03360">
    <property type="entry name" value="LbH_AT_putative"/>
    <property type="match status" value="1"/>
</dbReference>
<gene>
    <name evidence="7" type="primary">wbqR</name>
    <name evidence="7" type="ORF">VSVS05_02647</name>
</gene>
<evidence type="ECO:0000313" key="7">
    <source>
        <dbReference type="EMBL" id="ANU37725.1"/>
    </source>
</evidence>
<keyword evidence="8" id="KW-1185">Reference proteome</keyword>
<evidence type="ECO:0000256" key="1">
    <source>
        <dbReference type="ARBA" id="ARBA00007274"/>
    </source>
</evidence>
<organism evidence="7 8">
    <name type="scientific">Vibrio scophthalmi</name>
    <dbReference type="NCBI Taxonomy" id="45658"/>
    <lineage>
        <taxon>Bacteria</taxon>
        <taxon>Pseudomonadati</taxon>
        <taxon>Pseudomonadota</taxon>
        <taxon>Gammaproteobacteria</taxon>
        <taxon>Vibrionales</taxon>
        <taxon>Vibrionaceae</taxon>
        <taxon>Vibrio</taxon>
    </lineage>
</organism>
<reference evidence="7 8" key="1">
    <citation type="submission" date="2016-07" db="EMBL/GenBank/DDBJ databases">
        <title>Genome sequencing of Vibrio scophthalmi strain VS-05, an isolated from Paralichthys olivaceus.</title>
        <authorList>
            <person name="Han H.-J."/>
        </authorList>
    </citation>
    <scope>NUCLEOTIDE SEQUENCE [LARGE SCALE GENOMIC DNA]</scope>
    <source>
        <strain evidence="7 8">VS-05</strain>
    </source>
</reference>
<dbReference type="EMBL" id="CP016414">
    <property type="protein sequence ID" value="ANU37725.1"/>
    <property type="molecule type" value="Genomic_DNA"/>
</dbReference>
<dbReference type="PANTHER" id="PTHR43300:SF7">
    <property type="entry name" value="UDP-N-ACETYLBACILLOSAMINE N-ACETYLTRANSFERASE"/>
    <property type="match status" value="1"/>
</dbReference>
<evidence type="ECO:0000256" key="5">
    <source>
        <dbReference type="PIRSR" id="PIRSR620019-2"/>
    </source>
</evidence>
<dbReference type="PANTHER" id="PTHR43300">
    <property type="entry name" value="ACETYLTRANSFERASE"/>
    <property type="match status" value="1"/>
</dbReference>
<keyword evidence="2 7" id="KW-0808">Transferase</keyword>
<feature type="binding site" evidence="5">
    <location>
        <position position="152"/>
    </location>
    <ligand>
        <name>acetyl-CoA</name>
        <dbReference type="ChEBI" id="CHEBI:57288"/>
    </ligand>
</feature>
<evidence type="ECO:0000256" key="2">
    <source>
        <dbReference type="ARBA" id="ARBA00022679"/>
    </source>
</evidence>
<dbReference type="PROSITE" id="PS00101">
    <property type="entry name" value="HEXAPEP_TRANSFERASES"/>
    <property type="match status" value="1"/>
</dbReference>
<dbReference type="PATRIC" id="fig|45658.7.peg.2607"/>
<evidence type="ECO:0000256" key="4">
    <source>
        <dbReference type="PIRSR" id="PIRSR620019-1"/>
    </source>
</evidence>
<evidence type="ECO:0000259" key="6">
    <source>
        <dbReference type="Pfam" id="PF17836"/>
    </source>
</evidence>
<dbReference type="InterPro" id="IPR018357">
    <property type="entry name" value="Hexapep_transf_CS"/>
</dbReference>
<dbReference type="InterPro" id="IPR041561">
    <property type="entry name" value="PglD_N"/>
</dbReference>
<protein>
    <submittedName>
        <fullName evidence="7">Putative acetyltransferase EpsM</fullName>
        <ecNumber evidence="7">2.3.1.-</ecNumber>
    </submittedName>
</protein>
<dbReference type="InterPro" id="IPR011004">
    <property type="entry name" value="Trimer_LpxA-like_sf"/>
</dbReference>
<dbReference type="RefSeq" id="WP_065545835.1">
    <property type="nucleotide sequence ID" value="NZ_CP016414.1"/>
</dbReference>
<evidence type="ECO:0000256" key="3">
    <source>
        <dbReference type="ARBA" id="ARBA00022737"/>
    </source>
</evidence>
<keyword evidence="7" id="KW-0012">Acyltransferase</keyword>
<dbReference type="GeneID" id="96872318"/>
<sequence length="216" mass="23218">MNKFDRPIVLIGGGGHASVLVDILRTQNRKILAIVCPDDISQRSAFNGIQHLKQDDDVLRFPSDDVVLVNGIGMMPKSHLKRKLNEYYLSHGYQFETVIAKSAQVSLYAVIESGVQIFAGAIVQAGASVGTHSVINSGAIIEHDCQIGCYNHIAPRATLCGQVTTQDEVYVGAGSTVIQNLKLEQGSIIGAGAIVTENISSQNICYPSRSTMKMSS</sequence>
<dbReference type="EC" id="2.3.1.-" evidence="7"/>
<dbReference type="Pfam" id="PF17836">
    <property type="entry name" value="PglD_N"/>
    <property type="match status" value="1"/>
</dbReference>
<keyword evidence="3" id="KW-0677">Repeat</keyword>
<dbReference type="GO" id="GO:0016746">
    <property type="term" value="F:acyltransferase activity"/>
    <property type="evidence" value="ECO:0007669"/>
    <property type="project" value="UniProtKB-KW"/>
</dbReference>
<evidence type="ECO:0000313" key="8">
    <source>
        <dbReference type="Proteomes" id="UP000092528"/>
    </source>
</evidence>
<dbReference type="AlphaFoldDB" id="A0A1C7FCE2"/>
<comment type="similarity">
    <text evidence="1">Belongs to the transferase hexapeptide repeat family.</text>
</comment>
<feature type="binding site" evidence="5">
    <location>
        <position position="73"/>
    </location>
    <ligand>
        <name>substrate</name>
    </ligand>
</feature>
<accession>A0A1C7FCE2</accession>
<name>A0A1C7FCE2_9VIBR</name>
<proteinExistence type="inferred from homology"/>
<feature type="active site" description="Proton acceptor" evidence="4">
    <location>
        <position position="143"/>
    </location>
</feature>
<dbReference type="InterPro" id="IPR020019">
    <property type="entry name" value="AcTrfase_PglD-like"/>
</dbReference>
<dbReference type="InterPro" id="IPR050179">
    <property type="entry name" value="Trans_hexapeptide_repeat"/>
</dbReference>
<dbReference type="SUPFAM" id="SSF51161">
    <property type="entry name" value="Trimeric LpxA-like enzymes"/>
    <property type="match status" value="1"/>
</dbReference>
<dbReference type="Gene3D" id="3.40.50.20">
    <property type="match status" value="1"/>
</dbReference>
<dbReference type="Gene3D" id="2.160.10.10">
    <property type="entry name" value="Hexapeptide repeat proteins"/>
    <property type="match status" value="1"/>
</dbReference>
<feature type="site" description="Increases basicity of active site His" evidence="4">
    <location>
        <position position="144"/>
    </location>
</feature>
<dbReference type="NCBIfam" id="TIGR03570">
    <property type="entry name" value="NeuD_NnaD"/>
    <property type="match status" value="1"/>
</dbReference>
<feature type="domain" description="PglD N-terminal" evidence="6">
    <location>
        <begin position="8"/>
        <end position="73"/>
    </location>
</feature>
<dbReference type="Proteomes" id="UP000092528">
    <property type="component" value="Chromosome 1"/>
</dbReference>